<accession>A0A6J7RSB5</accession>
<organism evidence="2">
    <name type="scientific">freshwater metagenome</name>
    <dbReference type="NCBI Taxonomy" id="449393"/>
    <lineage>
        <taxon>unclassified sequences</taxon>
        <taxon>metagenomes</taxon>
        <taxon>ecological metagenomes</taxon>
    </lineage>
</organism>
<dbReference type="EMBL" id="CAFBPS010000078">
    <property type="protein sequence ID" value="CAB5031791.1"/>
    <property type="molecule type" value="Genomic_DNA"/>
</dbReference>
<sequence length="72" mass="7781">MAAGRSAVQRAPQPTNSQEIGLRVGDTVEHSVFGEGIIIDITGSGDKTEAVINFREKGRKHLLLAWAPLKKL</sequence>
<reference evidence="2" key="1">
    <citation type="submission" date="2020-05" db="EMBL/GenBank/DDBJ databases">
        <authorList>
            <person name="Chiriac C."/>
            <person name="Salcher M."/>
            <person name="Ghai R."/>
            <person name="Kavagutti S V."/>
        </authorList>
    </citation>
    <scope>NUCLEOTIDE SEQUENCE</scope>
</reference>
<dbReference type="AlphaFoldDB" id="A0A6J7RSB5"/>
<evidence type="ECO:0000313" key="2">
    <source>
        <dbReference type="EMBL" id="CAB5031791.1"/>
    </source>
</evidence>
<proteinExistence type="predicted"/>
<name>A0A6J7RSB5_9ZZZZ</name>
<feature type="region of interest" description="Disordered" evidence="1">
    <location>
        <begin position="1"/>
        <end position="20"/>
    </location>
</feature>
<protein>
    <submittedName>
        <fullName evidence="2">Unannotated protein</fullName>
    </submittedName>
</protein>
<dbReference type="Pfam" id="PF21196">
    <property type="entry name" value="PcrA_UvrD_tudor"/>
    <property type="match status" value="1"/>
</dbReference>
<gene>
    <name evidence="2" type="ORF">UFOPK4134_01066</name>
</gene>
<evidence type="ECO:0000256" key="1">
    <source>
        <dbReference type="SAM" id="MobiDB-lite"/>
    </source>
</evidence>